<dbReference type="SMART" id="SM00345">
    <property type="entry name" value="HTH_GNTR"/>
    <property type="match status" value="1"/>
</dbReference>
<evidence type="ECO:0000256" key="1">
    <source>
        <dbReference type="ARBA" id="ARBA00023015"/>
    </source>
</evidence>
<evidence type="ECO:0000313" key="6">
    <source>
        <dbReference type="Proteomes" id="UP000219901"/>
    </source>
</evidence>
<dbReference type="CDD" id="cd07377">
    <property type="entry name" value="WHTH_GntR"/>
    <property type="match status" value="1"/>
</dbReference>
<comment type="caution">
    <text evidence="5">The sequence shown here is derived from an EMBL/GenBank/DDBJ whole genome shotgun (WGS) entry which is preliminary data.</text>
</comment>
<dbReference type="Pfam" id="PF00392">
    <property type="entry name" value="GntR"/>
    <property type="match status" value="1"/>
</dbReference>
<evidence type="ECO:0000256" key="3">
    <source>
        <dbReference type="ARBA" id="ARBA00023163"/>
    </source>
</evidence>
<keyword evidence="2" id="KW-0238">DNA-binding</keyword>
<dbReference type="InterPro" id="IPR000524">
    <property type="entry name" value="Tscrpt_reg_HTH_GntR"/>
</dbReference>
<evidence type="ECO:0000313" key="5">
    <source>
        <dbReference type="EMBL" id="PDX72584.1"/>
    </source>
</evidence>
<dbReference type="InterPro" id="IPR008920">
    <property type="entry name" value="TF_FadR/GntR_C"/>
</dbReference>
<dbReference type="Gene3D" id="1.10.10.10">
    <property type="entry name" value="Winged helix-like DNA-binding domain superfamily/Winged helix DNA-binding domain"/>
    <property type="match status" value="1"/>
</dbReference>
<reference evidence="5 6" key="1">
    <citation type="journal article" date="2017" name="Front. Microbiol.">
        <title>New Insights into the Diversity of the Genus Faecalibacterium.</title>
        <authorList>
            <person name="Benevides L."/>
            <person name="Burman S."/>
            <person name="Martin R."/>
            <person name="Robert V."/>
            <person name="Thomas M."/>
            <person name="Miquel S."/>
            <person name="Chain F."/>
            <person name="Sokol H."/>
            <person name="Bermudez-Humaran L.G."/>
            <person name="Morrison M."/>
            <person name="Langella P."/>
            <person name="Azevedo V.A."/>
            <person name="Chatel J.M."/>
            <person name="Soares S."/>
        </authorList>
    </citation>
    <scope>NUCLEOTIDE SEQUENCE [LARGE SCALE GENOMIC DNA]</scope>
    <source>
        <strain evidence="5 6">CNCM I 4546</strain>
    </source>
</reference>
<dbReference type="InterPro" id="IPR036390">
    <property type="entry name" value="WH_DNA-bd_sf"/>
</dbReference>
<dbReference type="PANTHER" id="PTHR43537:SF5">
    <property type="entry name" value="UXU OPERON TRANSCRIPTIONAL REGULATOR"/>
    <property type="match status" value="1"/>
</dbReference>
<protein>
    <submittedName>
        <fullName evidence="5">GntR family transcriptional regulator</fullName>
    </submittedName>
</protein>
<dbReference type="GO" id="GO:0003700">
    <property type="term" value="F:DNA-binding transcription factor activity"/>
    <property type="evidence" value="ECO:0007669"/>
    <property type="project" value="InterPro"/>
</dbReference>
<dbReference type="GO" id="GO:0003677">
    <property type="term" value="F:DNA binding"/>
    <property type="evidence" value="ECO:0007669"/>
    <property type="project" value="UniProtKB-KW"/>
</dbReference>
<dbReference type="PROSITE" id="PS50949">
    <property type="entry name" value="HTH_GNTR"/>
    <property type="match status" value="1"/>
</dbReference>
<dbReference type="SUPFAM" id="SSF48008">
    <property type="entry name" value="GntR ligand-binding domain-like"/>
    <property type="match status" value="1"/>
</dbReference>
<dbReference type="InterPro" id="IPR011711">
    <property type="entry name" value="GntR_C"/>
</dbReference>
<dbReference type="PANTHER" id="PTHR43537">
    <property type="entry name" value="TRANSCRIPTIONAL REGULATOR, GNTR FAMILY"/>
    <property type="match status" value="1"/>
</dbReference>
<dbReference type="Pfam" id="PF07729">
    <property type="entry name" value="FCD"/>
    <property type="match status" value="1"/>
</dbReference>
<dbReference type="Gene3D" id="1.20.120.530">
    <property type="entry name" value="GntR ligand-binding domain-like"/>
    <property type="match status" value="1"/>
</dbReference>
<proteinExistence type="predicted"/>
<evidence type="ECO:0000259" key="4">
    <source>
        <dbReference type="PROSITE" id="PS50949"/>
    </source>
</evidence>
<organism evidence="5 6">
    <name type="scientific">Faecalibacterium prausnitzii</name>
    <dbReference type="NCBI Taxonomy" id="853"/>
    <lineage>
        <taxon>Bacteria</taxon>
        <taxon>Bacillati</taxon>
        <taxon>Bacillota</taxon>
        <taxon>Clostridia</taxon>
        <taxon>Eubacteriales</taxon>
        <taxon>Oscillospiraceae</taxon>
        <taxon>Faecalibacterium</taxon>
    </lineage>
</organism>
<dbReference type="InterPro" id="IPR036388">
    <property type="entry name" value="WH-like_DNA-bd_sf"/>
</dbReference>
<dbReference type="EMBL" id="NMTV01000045">
    <property type="protein sequence ID" value="PDX72584.1"/>
    <property type="molecule type" value="Genomic_DNA"/>
</dbReference>
<dbReference type="AlphaFoldDB" id="A0A2A7A0A5"/>
<sequence length="224" mass="26164">MASLSAREQAYQTIRSRIITMELKPGDPLNDRELAEQMGISRTPMREALIMLNIAHMVDIKPQSGTHVAPIDLKRMELEQFARFTLEKEILNRVRGRLTDQQEQEYRQIIENYRLLEADLTQPNRETRLLELDNQFHRKAFEITGMEAHFDHMLSELQHVERIRKFSLQTNENKSVCAAHTRILEMVLHGTADELGEALESHLNRYKLSVEQARSVHPEYFTEG</sequence>
<dbReference type="RefSeq" id="WP_097783105.1">
    <property type="nucleotide sequence ID" value="NZ_JAWHPS010000007.1"/>
</dbReference>
<keyword evidence="3" id="KW-0804">Transcription</keyword>
<feature type="domain" description="HTH gntR-type" evidence="4">
    <location>
        <begin position="4"/>
        <end position="71"/>
    </location>
</feature>
<evidence type="ECO:0000256" key="2">
    <source>
        <dbReference type="ARBA" id="ARBA00023125"/>
    </source>
</evidence>
<name>A0A2A7A0A5_9FIRM</name>
<dbReference type="Proteomes" id="UP000219901">
    <property type="component" value="Unassembled WGS sequence"/>
</dbReference>
<dbReference type="SUPFAM" id="SSF46785">
    <property type="entry name" value="Winged helix' DNA-binding domain"/>
    <property type="match status" value="1"/>
</dbReference>
<keyword evidence="1" id="KW-0805">Transcription regulation</keyword>
<accession>A0A2A7A0A5</accession>
<gene>
    <name evidence="5" type="ORF">CGS55_07345</name>
</gene>